<dbReference type="NCBIfam" id="NF003077">
    <property type="entry name" value="PRK04000.1"/>
    <property type="match status" value="1"/>
</dbReference>
<dbReference type="GeneID" id="116546498"/>
<keyword evidence="2" id="KW-0547">Nucleotide-binding</keyword>
<keyword evidence="1" id="KW-0396">Initiation factor</keyword>
<evidence type="ECO:0000313" key="8">
    <source>
        <dbReference type="Proteomes" id="UP000504640"/>
    </source>
</evidence>
<evidence type="ECO:0000313" key="9">
    <source>
        <dbReference type="RefSeq" id="XP_032128631.1"/>
    </source>
</evidence>
<organism evidence="8 9">
    <name type="scientific">Sapajus apella</name>
    <name type="common">Brown-capped capuchin</name>
    <name type="synonym">Cebus apella</name>
    <dbReference type="NCBI Taxonomy" id="9515"/>
    <lineage>
        <taxon>Eukaryota</taxon>
        <taxon>Metazoa</taxon>
        <taxon>Chordata</taxon>
        <taxon>Craniata</taxon>
        <taxon>Vertebrata</taxon>
        <taxon>Euteleostomi</taxon>
        <taxon>Mammalia</taxon>
        <taxon>Eutheria</taxon>
        <taxon>Euarchontoglires</taxon>
        <taxon>Primates</taxon>
        <taxon>Haplorrhini</taxon>
        <taxon>Platyrrhini</taxon>
        <taxon>Cebidae</taxon>
        <taxon>Cebinae</taxon>
        <taxon>Sapajus</taxon>
    </lineage>
</organism>
<dbReference type="PANTHER" id="PTHR42854:SF3">
    <property type="entry name" value="EUKARYOTIC TRANSLATION INITIATION FACTOR 2 SUBUNIT 3-RELATED"/>
    <property type="match status" value="1"/>
</dbReference>
<evidence type="ECO:0000256" key="1">
    <source>
        <dbReference type="ARBA" id="ARBA00022540"/>
    </source>
</evidence>
<dbReference type="Gene3D" id="2.40.30.10">
    <property type="entry name" value="Translation factors"/>
    <property type="match status" value="1"/>
</dbReference>
<feature type="chain" id="PRO_5026996017" evidence="6">
    <location>
        <begin position="24"/>
        <end position="271"/>
    </location>
</feature>
<dbReference type="PANTHER" id="PTHR42854">
    <property type="entry name" value="EUKARYOTIC TRANSLATION INITIATION FACTOR 2 SUBUNIT 3 FAMILY MEMBER"/>
    <property type="match status" value="1"/>
</dbReference>
<gene>
    <name evidence="9" type="primary">LOC116546498</name>
</gene>
<dbReference type="InterPro" id="IPR044127">
    <property type="entry name" value="eIF2g_dom_2"/>
</dbReference>
<evidence type="ECO:0000259" key="7">
    <source>
        <dbReference type="PROSITE" id="PS51722"/>
    </source>
</evidence>
<dbReference type="AlphaFoldDB" id="A0A6J3HEM6"/>
<sequence length="271" mass="29450">MATMLNGAAVMDAALLLIAGNESCPQPQTSEHLAAIEIMKLKHILILQNKIDLVKESQAKEQYEQILAFVQGTVAEGAPIIPISAQLKYNIEVVCEYIVKKIPVPPRDFTSEPRLIVIRSFDVNKPGCEVDDLKGGVAGGSILKGVLKVGQEIEVRPGIVSKDSEGKLMCKPIFSKIVSLFAEHNDLQYAAPGGLIGVGTKIDPTLCRADRMVGQVLGAVGALPEIFTELEISYFLLRRLLGVRTEGDKKAAKFNWLGSDKKRSDNQANSR</sequence>
<dbReference type="GO" id="GO:0000049">
    <property type="term" value="F:tRNA binding"/>
    <property type="evidence" value="ECO:0007669"/>
    <property type="project" value="InterPro"/>
</dbReference>
<dbReference type="Pfam" id="PF03144">
    <property type="entry name" value="GTP_EFTU_D2"/>
    <property type="match status" value="1"/>
</dbReference>
<dbReference type="CDD" id="cd03688">
    <property type="entry name" value="eIF2_gamma_II"/>
    <property type="match status" value="1"/>
</dbReference>
<dbReference type="Proteomes" id="UP000504640">
    <property type="component" value="Unplaced"/>
</dbReference>
<evidence type="ECO:0000256" key="6">
    <source>
        <dbReference type="SAM" id="SignalP"/>
    </source>
</evidence>
<dbReference type="GO" id="GO:0005829">
    <property type="term" value="C:cytosol"/>
    <property type="evidence" value="ECO:0007669"/>
    <property type="project" value="TreeGrafter"/>
</dbReference>
<dbReference type="SUPFAM" id="SSF52540">
    <property type="entry name" value="P-loop containing nucleoside triphosphate hydrolases"/>
    <property type="match status" value="1"/>
</dbReference>
<dbReference type="InterPro" id="IPR000795">
    <property type="entry name" value="T_Tr_GTP-bd_dom"/>
</dbReference>
<dbReference type="PROSITE" id="PS51722">
    <property type="entry name" value="G_TR_2"/>
    <property type="match status" value="1"/>
</dbReference>
<dbReference type="GO" id="GO:0005525">
    <property type="term" value="F:GTP binding"/>
    <property type="evidence" value="ECO:0007669"/>
    <property type="project" value="UniProtKB-KW"/>
</dbReference>
<keyword evidence="8" id="KW-1185">Reference proteome</keyword>
<protein>
    <submittedName>
        <fullName evidence="9">Eukaryotic translation initiation factor 2 subunit 3-like isoform X2</fullName>
    </submittedName>
</protein>
<dbReference type="Gene3D" id="3.40.50.300">
    <property type="entry name" value="P-loop containing nucleotide triphosphate hydrolases"/>
    <property type="match status" value="1"/>
</dbReference>
<evidence type="ECO:0000256" key="5">
    <source>
        <dbReference type="ARBA" id="ARBA00023134"/>
    </source>
</evidence>
<dbReference type="InterPro" id="IPR009000">
    <property type="entry name" value="Transl_B-barrel_sf"/>
</dbReference>
<dbReference type="GO" id="GO:0003924">
    <property type="term" value="F:GTPase activity"/>
    <property type="evidence" value="ECO:0007669"/>
    <property type="project" value="InterPro"/>
</dbReference>
<dbReference type="InterPro" id="IPR004161">
    <property type="entry name" value="EFTu-like_2"/>
</dbReference>
<dbReference type="GO" id="GO:0005850">
    <property type="term" value="C:eukaryotic translation initiation factor 2 complex"/>
    <property type="evidence" value="ECO:0007669"/>
    <property type="project" value="TreeGrafter"/>
</dbReference>
<keyword evidence="6" id="KW-0732">Signal</keyword>
<evidence type="ECO:0000256" key="2">
    <source>
        <dbReference type="ARBA" id="ARBA00022741"/>
    </source>
</evidence>
<keyword evidence="3" id="KW-0378">Hydrolase</keyword>
<evidence type="ECO:0000256" key="3">
    <source>
        <dbReference type="ARBA" id="ARBA00022801"/>
    </source>
</evidence>
<dbReference type="RefSeq" id="XP_032128631.1">
    <property type="nucleotide sequence ID" value="XM_032272740.1"/>
</dbReference>
<name>A0A6J3HEM6_SAPAP</name>
<dbReference type="InterPro" id="IPR027417">
    <property type="entry name" value="P-loop_NTPase"/>
</dbReference>
<dbReference type="InterPro" id="IPR050543">
    <property type="entry name" value="eIF2G"/>
</dbReference>
<feature type="signal peptide" evidence="6">
    <location>
        <begin position="1"/>
        <end position="23"/>
    </location>
</feature>
<proteinExistence type="predicted"/>
<keyword evidence="5" id="KW-0342">GTP-binding</keyword>
<evidence type="ECO:0000256" key="4">
    <source>
        <dbReference type="ARBA" id="ARBA00022917"/>
    </source>
</evidence>
<dbReference type="FunFam" id="2.40.30.10:FF:000009">
    <property type="entry name" value="Eukaryotic translation initiation factor 2 subunit gamma"/>
    <property type="match status" value="1"/>
</dbReference>
<dbReference type="SUPFAM" id="SSF50447">
    <property type="entry name" value="Translation proteins"/>
    <property type="match status" value="1"/>
</dbReference>
<reference evidence="9" key="1">
    <citation type="submission" date="2025-08" db="UniProtKB">
        <authorList>
            <consortium name="RefSeq"/>
        </authorList>
    </citation>
    <scope>IDENTIFICATION</scope>
    <source>
        <tissue evidence="9">Blood</tissue>
    </source>
</reference>
<accession>A0A6J3HEM6</accession>
<dbReference type="GO" id="GO:0003743">
    <property type="term" value="F:translation initiation factor activity"/>
    <property type="evidence" value="ECO:0007669"/>
    <property type="project" value="UniProtKB-KW"/>
</dbReference>
<dbReference type="Pfam" id="PF00009">
    <property type="entry name" value="GTP_EFTU"/>
    <property type="match status" value="1"/>
</dbReference>
<dbReference type="GO" id="GO:0001731">
    <property type="term" value="P:formation of translation preinitiation complex"/>
    <property type="evidence" value="ECO:0007669"/>
    <property type="project" value="TreeGrafter"/>
</dbReference>
<feature type="domain" description="Tr-type G" evidence="7">
    <location>
        <begin position="1"/>
        <end position="107"/>
    </location>
</feature>
<keyword evidence="4" id="KW-0648">Protein biosynthesis</keyword>